<dbReference type="Bgee" id="WBGene00014216">
    <property type="expression patterns" value="Expressed in larva and 2 other cell types or tissues"/>
</dbReference>
<feature type="transmembrane region" description="Helical" evidence="1">
    <location>
        <begin position="169"/>
        <end position="194"/>
    </location>
</feature>
<dbReference type="Proteomes" id="UP000001940">
    <property type="component" value="Chromosome X"/>
</dbReference>
<dbReference type="WormBase" id="ZK1086.2">
    <property type="protein sequence ID" value="CE42995"/>
    <property type="gene ID" value="WBGene00014216"/>
</dbReference>
<evidence type="ECO:0000256" key="1">
    <source>
        <dbReference type="SAM" id="Phobius"/>
    </source>
</evidence>
<dbReference type="PaxDb" id="6239-ZK1086.2"/>
<dbReference type="HOGENOM" id="CLU_1391392_0_0_1"/>
<evidence type="ECO:0000313" key="3">
    <source>
        <dbReference type="Proteomes" id="UP000001940"/>
    </source>
</evidence>
<keyword evidence="1" id="KW-0812">Transmembrane</keyword>
<proteinExistence type="predicted"/>
<dbReference type="RefSeq" id="NP_510303.2">
    <property type="nucleotide sequence ID" value="NM_077902.2"/>
</dbReference>
<feature type="transmembrane region" description="Helical" evidence="1">
    <location>
        <begin position="74"/>
        <end position="95"/>
    </location>
</feature>
<feature type="transmembrane region" description="Helical" evidence="1">
    <location>
        <begin position="101"/>
        <end position="124"/>
    </location>
</feature>
<dbReference type="eggNOG" id="ENOG502TI3A">
    <property type="taxonomic scope" value="Eukaryota"/>
</dbReference>
<dbReference type="AlphaFoldDB" id="Q23396"/>
<accession>Q23396</accession>
<keyword evidence="3" id="KW-1185">Reference proteome</keyword>
<organism evidence="2 3">
    <name type="scientific">Caenorhabditis elegans</name>
    <dbReference type="NCBI Taxonomy" id="6239"/>
    <lineage>
        <taxon>Eukaryota</taxon>
        <taxon>Metazoa</taxon>
        <taxon>Ecdysozoa</taxon>
        <taxon>Nematoda</taxon>
        <taxon>Chromadorea</taxon>
        <taxon>Rhabditida</taxon>
        <taxon>Rhabditina</taxon>
        <taxon>Rhabditomorpha</taxon>
        <taxon>Rhabditoidea</taxon>
        <taxon>Rhabditidae</taxon>
        <taxon>Peloderinae</taxon>
        <taxon>Caenorhabditis</taxon>
    </lineage>
</organism>
<dbReference type="KEGG" id="cel:CELE_ZK1086.2"/>
<dbReference type="OMA" id="ICEMSAK"/>
<dbReference type="FunCoup" id="Q23396">
    <property type="interactions" value="861"/>
</dbReference>
<dbReference type="AGR" id="WB:WBGene00014216"/>
<keyword evidence="1" id="KW-1133">Transmembrane helix</keyword>
<dbReference type="InParanoid" id="Q23396"/>
<keyword evidence="1" id="KW-0472">Membrane</keyword>
<evidence type="ECO:0000313" key="2">
    <source>
        <dbReference type="EMBL" id="CAA94224.2"/>
    </source>
</evidence>
<reference evidence="2 3" key="1">
    <citation type="journal article" date="1998" name="Science">
        <title>Genome sequence of the nematode C. elegans: a platform for investigating biology.</title>
        <authorList>
            <consortium name="The C. elegans sequencing consortium"/>
            <person name="Sulson J.E."/>
            <person name="Waterston R."/>
        </authorList>
    </citation>
    <scope>NUCLEOTIDE SEQUENCE [LARGE SCALE GENOMIC DNA]</scope>
    <source>
        <strain evidence="2 3">Bristol N2</strain>
    </source>
</reference>
<dbReference type="UCSC" id="ZK1086.2">
    <property type="organism name" value="c. elegans"/>
</dbReference>
<name>Q23396_CAEEL</name>
<protein>
    <submittedName>
        <fullName evidence="2">Protein lifeguard 2</fullName>
    </submittedName>
</protein>
<dbReference type="GeneID" id="191519"/>
<feature type="transmembrane region" description="Helical" evidence="1">
    <location>
        <begin position="44"/>
        <end position="62"/>
    </location>
</feature>
<dbReference type="CTD" id="191519"/>
<gene>
    <name evidence="2" type="ORF">CELE_ZK1086.2</name>
    <name evidence="2 4" type="ORF">ZK1086.2</name>
</gene>
<dbReference type="EMBL" id="BX284606">
    <property type="protein sequence ID" value="CAA94224.2"/>
    <property type="molecule type" value="Genomic_DNA"/>
</dbReference>
<evidence type="ECO:0000313" key="4">
    <source>
        <dbReference type="WormBase" id="ZK1086.2"/>
    </source>
</evidence>
<sequence>MPVERVPTPCQIPPIWERNAEMFEDARNFIEYVSTYLAKDFYKLTLYAYTVLLAFFIAIIEARHYDFKQMGDTIFILAIFVLFCMGATCSFTFFAMTCRHALFLVPLLFLQVFVLLYGITNYFCPFVLTNEAPMKADMDMESSDIAKWIFCAKMVIYSVFRVTPLLVHFLLTMITIKSVGCMMIVQVCGSNFVLKN</sequence>